<name>I7B9M2_MYCHA</name>
<evidence type="ECO:0000313" key="2">
    <source>
        <dbReference type="EMBL" id="AFO51945.1"/>
    </source>
</evidence>
<organism evidence="2 3">
    <name type="scientific">Mycoplasma haematolamae (strain Purdue)</name>
    <dbReference type="NCBI Taxonomy" id="1212765"/>
    <lineage>
        <taxon>Bacteria</taxon>
        <taxon>Bacillati</taxon>
        <taxon>Mycoplasmatota</taxon>
        <taxon>Mollicutes</taxon>
        <taxon>Mycoplasmataceae</taxon>
        <taxon>Mycoplasma</taxon>
    </lineage>
</organism>
<dbReference type="KEGG" id="mhl:MHLP_01825"/>
<dbReference type="EMBL" id="CP003731">
    <property type="protein sequence ID" value="AFO51945.1"/>
    <property type="molecule type" value="Genomic_DNA"/>
</dbReference>
<dbReference type="PATRIC" id="fig|1212765.3.peg.411"/>
<dbReference type="AlphaFoldDB" id="I7B9M2"/>
<dbReference type="STRING" id="1212765.MHLP_01825"/>
<sequence length="126" mass="13965">MTIIAKSWLSFAALGGSVSAVTVPVVVGNQGNTFYFTHTYGDKGRVSITCEAQEGKIAYPKIDINNKKIICGYVSDEKEITQEVSASFGKPNFLNCSKDENYPNYRKCFANKLEKTDSNEITYTLK</sequence>
<dbReference type="HOGENOM" id="CLU_155846_0_0_14"/>
<keyword evidence="3" id="KW-1185">Reference proteome</keyword>
<reference evidence="3" key="2">
    <citation type="submission" date="2012-07" db="EMBL/GenBank/DDBJ databases">
        <title>Complete genome sequence of 'Candidatus Mycoplasma haemolamae'.</title>
        <authorList>
            <person name="Guimaraes A.M.S."/>
            <person name="Toth B."/>
            <person name="Santos A.P."/>
            <person name="Nascimento N.C."/>
            <person name="Sojka J.E."/>
            <person name="Messick J.B."/>
        </authorList>
    </citation>
    <scope>NUCLEOTIDE SEQUENCE [LARGE SCALE GENOMIC DNA]</scope>
    <source>
        <strain evidence="3">Purdue</strain>
    </source>
</reference>
<proteinExistence type="predicted"/>
<feature type="signal peptide" evidence="1">
    <location>
        <begin position="1"/>
        <end position="20"/>
    </location>
</feature>
<reference evidence="2 3" key="1">
    <citation type="journal article" date="2012" name="J. Bacteriol.">
        <title>Genome Sequence of "Candidatus Mycoplasma haemolamae" Strain Purdue, a Red Blood Cell Pathogen of Alpacas (Vicugna pacos) and Llamas (Lama glama).</title>
        <authorList>
            <person name="Guimaraes A.M."/>
            <person name="Toth B."/>
            <person name="Santos A.P."/>
            <person name="do Nascimento N.C."/>
            <person name="Kritchevsky J.E."/>
            <person name="Messick J.B."/>
        </authorList>
    </citation>
    <scope>NUCLEOTIDE SEQUENCE [LARGE SCALE GENOMIC DNA]</scope>
    <source>
        <strain evidence="2 3">Purdue</strain>
    </source>
</reference>
<dbReference type="Proteomes" id="UP000006502">
    <property type="component" value="Chromosome"/>
</dbReference>
<gene>
    <name evidence="2" type="ordered locus">MHLP_01825</name>
</gene>
<evidence type="ECO:0000256" key="1">
    <source>
        <dbReference type="SAM" id="SignalP"/>
    </source>
</evidence>
<keyword evidence="1" id="KW-0732">Signal</keyword>
<protein>
    <submittedName>
        <fullName evidence="2">Uncharacterized protein</fullName>
    </submittedName>
</protein>
<evidence type="ECO:0000313" key="3">
    <source>
        <dbReference type="Proteomes" id="UP000006502"/>
    </source>
</evidence>
<feature type="chain" id="PRO_5003708007" evidence="1">
    <location>
        <begin position="21"/>
        <end position="126"/>
    </location>
</feature>
<accession>I7B9M2</accession>